<evidence type="ECO:0000256" key="4">
    <source>
        <dbReference type="SAM" id="Phobius"/>
    </source>
</evidence>
<dbReference type="SUPFAM" id="SSF53448">
    <property type="entry name" value="Nucleotide-diphospho-sugar transferases"/>
    <property type="match status" value="1"/>
</dbReference>
<dbReference type="CDD" id="cd06423">
    <property type="entry name" value="CESA_like"/>
    <property type="match status" value="1"/>
</dbReference>
<dbReference type="Pfam" id="PF00535">
    <property type="entry name" value="Glycos_transf_2"/>
    <property type="match status" value="1"/>
</dbReference>
<accession>A0A2T4J339</accession>
<comment type="similarity">
    <text evidence="1">Belongs to the glycosyltransferase 2 family.</text>
</comment>
<evidence type="ECO:0000256" key="1">
    <source>
        <dbReference type="ARBA" id="ARBA00006739"/>
    </source>
</evidence>
<dbReference type="OrthoDB" id="5291101at2"/>
<keyword evidence="4" id="KW-0812">Transmembrane</keyword>
<keyword evidence="7" id="KW-1185">Reference proteome</keyword>
<dbReference type="GO" id="GO:0016757">
    <property type="term" value="F:glycosyltransferase activity"/>
    <property type="evidence" value="ECO:0007669"/>
    <property type="project" value="UniProtKB-KW"/>
</dbReference>
<reference evidence="6 7" key="1">
    <citation type="submission" date="2018-03" db="EMBL/GenBank/DDBJ databases">
        <title>Genome sequence of the symbiotic type strain Mesorhizobium helmanticense CSLC115NT isolated from Lotus corniculatus nodules.</title>
        <authorList>
            <person name="Sannazzaro A.I."/>
            <person name="Torres Tejerizo G.A."/>
            <person name="Dip D."/>
            <person name="Caballero M."/>
            <person name="Pistorio M."/>
            <person name="Estrella M.J."/>
        </authorList>
    </citation>
    <scope>NUCLEOTIDE SEQUENCE [LARGE SCALE GENOMIC DNA]</scope>
    <source>
        <strain evidence="6 7">CSLC115N</strain>
    </source>
</reference>
<dbReference type="PANTHER" id="PTHR43630">
    <property type="entry name" value="POLY-BETA-1,6-N-ACETYL-D-GLUCOSAMINE SYNTHASE"/>
    <property type="match status" value="1"/>
</dbReference>
<dbReference type="PANTHER" id="PTHR43630:SF1">
    <property type="entry name" value="POLY-BETA-1,6-N-ACETYL-D-GLUCOSAMINE SYNTHASE"/>
    <property type="match status" value="1"/>
</dbReference>
<dbReference type="AlphaFoldDB" id="A0A2T4J339"/>
<feature type="transmembrane region" description="Helical" evidence="4">
    <location>
        <begin position="343"/>
        <end position="366"/>
    </location>
</feature>
<evidence type="ECO:0000313" key="6">
    <source>
        <dbReference type="EMBL" id="PTE12238.1"/>
    </source>
</evidence>
<comment type="caution">
    <text evidence="6">The sequence shown here is derived from an EMBL/GenBank/DDBJ whole genome shotgun (WGS) entry which is preliminary data.</text>
</comment>
<proteinExistence type="inferred from homology"/>
<sequence length="424" mass="47815">MNDLELGFAFLLAQSTASLASVFWYTLVFEIPRYIIPFVAAAVTMRSRDAAGAIEPERPLRPNVSIILVGHNEAESIEACVRSLREQSFNDFEVVIVSDGSTDRMTRISQALVKKGYATRIISTDLRGGKASGINLACREAKGDILINVDCDCSFDRYAIENLLVPFWDPAVGAACGDIAPRNSHTGIVAQFQEIEYLQSISVGKRIAGALDQVVCVSGAFGAFRREALLGVGGFDVGGGEDLDVTLRLRRAGWRVAYVPDAICYTDVPTTAFQYIRQRLRWERDAVWLRFRKHYRLFRVSDADFRLSEALHQWDFLLFNVAGAAIFPLYLVWLALQYGSFTPAILIGMQCGLLVLDMFVLALASWTTQRPGFWRNIWFLPGYSLFMTYVMRPVRLIAYIDEWVFSGSHRDNYTPIKVRLERPW</sequence>
<dbReference type="InterPro" id="IPR001173">
    <property type="entry name" value="Glyco_trans_2-like"/>
</dbReference>
<dbReference type="EMBL" id="PZJX01000003">
    <property type="protein sequence ID" value="PTE12238.1"/>
    <property type="molecule type" value="Genomic_DNA"/>
</dbReference>
<evidence type="ECO:0000256" key="2">
    <source>
        <dbReference type="ARBA" id="ARBA00022676"/>
    </source>
</evidence>
<dbReference type="Gene3D" id="3.90.550.10">
    <property type="entry name" value="Spore Coat Polysaccharide Biosynthesis Protein SpsA, Chain A"/>
    <property type="match status" value="1"/>
</dbReference>
<feature type="transmembrane region" description="Helical" evidence="4">
    <location>
        <begin position="372"/>
        <end position="391"/>
    </location>
</feature>
<gene>
    <name evidence="6" type="ORF">C9427_01215</name>
</gene>
<keyword evidence="2" id="KW-0328">Glycosyltransferase</keyword>
<organism evidence="6 7">
    <name type="scientific">Mesorhizobium helmanticense</name>
    <dbReference type="NCBI Taxonomy" id="1776423"/>
    <lineage>
        <taxon>Bacteria</taxon>
        <taxon>Pseudomonadati</taxon>
        <taxon>Pseudomonadota</taxon>
        <taxon>Alphaproteobacteria</taxon>
        <taxon>Hyphomicrobiales</taxon>
        <taxon>Phyllobacteriaceae</taxon>
        <taxon>Mesorhizobium</taxon>
    </lineage>
</organism>
<dbReference type="RefSeq" id="WP_107647411.1">
    <property type="nucleotide sequence ID" value="NZ_PZJX01000003.1"/>
</dbReference>
<dbReference type="InterPro" id="IPR029044">
    <property type="entry name" value="Nucleotide-diphossugar_trans"/>
</dbReference>
<evidence type="ECO:0000256" key="3">
    <source>
        <dbReference type="ARBA" id="ARBA00022679"/>
    </source>
</evidence>
<evidence type="ECO:0000313" key="7">
    <source>
        <dbReference type="Proteomes" id="UP000240259"/>
    </source>
</evidence>
<protein>
    <recommendedName>
        <fullName evidence="5">Glycosyltransferase 2-like domain-containing protein</fullName>
    </recommendedName>
</protein>
<keyword evidence="3" id="KW-0808">Transferase</keyword>
<name>A0A2T4J339_9HYPH</name>
<feature type="transmembrane region" description="Helical" evidence="4">
    <location>
        <begin position="316"/>
        <end position="336"/>
    </location>
</feature>
<dbReference type="Proteomes" id="UP000240259">
    <property type="component" value="Unassembled WGS sequence"/>
</dbReference>
<feature type="domain" description="Glycosyltransferase 2-like" evidence="5">
    <location>
        <begin position="65"/>
        <end position="229"/>
    </location>
</feature>
<keyword evidence="4" id="KW-1133">Transmembrane helix</keyword>
<keyword evidence="4" id="KW-0472">Membrane</keyword>
<evidence type="ECO:0000259" key="5">
    <source>
        <dbReference type="Pfam" id="PF00535"/>
    </source>
</evidence>